<feature type="region of interest" description="Disordered" evidence="1">
    <location>
        <begin position="288"/>
        <end position="344"/>
    </location>
</feature>
<sequence>MTCSHSAATLAKAIRHALSGSSSSPAIPITDVYAALSDEEASGHIFAELALLSAPPRWSGSAVEGDAAGHATVGLTLNLATAQLTSLQSEWHNANTALPNVAASSSSRELAGLEKAFAAVDLPRALCTAFAVRLRTLRASSSHAATILSSTALAPLAIHSRAWDASEPSLPADLTSPSSLCPPIAASQPHCATPTRRALPLFRSRKFSAPANSSPANAVCGGAVVVAVPGSSASASYSAAAGQQTSTEAEAEQGTKGQDDAADDDEAGGQGGQVQQTFVDASPKLDAVAEESDGGMVTRTTVTTVTTTDVHRMTAHEARKSAANAAPSVVAAEPARSSVVASAA</sequence>
<reference evidence="2 3" key="1">
    <citation type="submission" date="2014-09" db="EMBL/GenBank/DDBJ databases">
        <authorList>
            <person name="Magalhaes I.L.F."/>
            <person name="Oliveira U."/>
            <person name="Santos F.R."/>
            <person name="Vidigal T.H.D.A."/>
            <person name="Brescovit A.D."/>
            <person name="Santos A.J."/>
        </authorList>
    </citation>
    <scope>NUCLEOTIDE SEQUENCE [LARGE SCALE GENOMIC DNA]</scope>
</reference>
<evidence type="ECO:0000313" key="3">
    <source>
        <dbReference type="Proteomes" id="UP000054845"/>
    </source>
</evidence>
<evidence type="ECO:0000256" key="1">
    <source>
        <dbReference type="SAM" id="MobiDB-lite"/>
    </source>
</evidence>
<name>A0A0P1BQM3_9BASI</name>
<dbReference type="AlphaFoldDB" id="A0A0P1BQM3"/>
<dbReference type="OrthoDB" id="10589494at2759"/>
<keyword evidence="3" id="KW-1185">Reference proteome</keyword>
<proteinExistence type="predicted"/>
<protein>
    <submittedName>
        <fullName evidence="2">Uncharacterized protein</fullName>
    </submittedName>
</protein>
<accession>A0A0P1BQM3</accession>
<feature type="compositionally biased region" description="Low complexity" evidence="1">
    <location>
        <begin position="294"/>
        <end position="308"/>
    </location>
</feature>
<dbReference type="EMBL" id="CCYA01000277">
    <property type="protein sequence ID" value="CEH19216.1"/>
    <property type="molecule type" value="Genomic_DNA"/>
</dbReference>
<organism evidence="2 3">
    <name type="scientific">Ceraceosorus bombacis</name>
    <dbReference type="NCBI Taxonomy" id="401625"/>
    <lineage>
        <taxon>Eukaryota</taxon>
        <taxon>Fungi</taxon>
        <taxon>Dikarya</taxon>
        <taxon>Basidiomycota</taxon>
        <taxon>Ustilaginomycotina</taxon>
        <taxon>Exobasidiomycetes</taxon>
        <taxon>Ceraceosorales</taxon>
        <taxon>Ceraceosoraceae</taxon>
        <taxon>Ceraceosorus</taxon>
    </lineage>
</organism>
<feature type="compositionally biased region" description="Basic and acidic residues" evidence="1">
    <location>
        <begin position="309"/>
        <end position="320"/>
    </location>
</feature>
<feature type="region of interest" description="Disordered" evidence="1">
    <location>
        <begin position="239"/>
        <end position="272"/>
    </location>
</feature>
<evidence type="ECO:0000313" key="2">
    <source>
        <dbReference type="EMBL" id="CEH19216.1"/>
    </source>
</evidence>
<feature type="compositionally biased region" description="Low complexity" evidence="1">
    <location>
        <begin position="321"/>
        <end position="344"/>
    </location>
</feature>
<dbReference type="Proteomes" id="UP000054845">
    <property type="component" value="Unassembled WGS sequence"/>
</dbReference>